<name>A0A8D8MQU6_CULPI</name>
<keyword evidence="1" id="KW-0732">Signal</keyword>
<feature type="signal peptide" evidence="1">
    <location>
        <begin position="1"/>
        <end position="18"/>
    </location>
</feature>
<accession>A0A8D8MQU6</accession>
<evidence type="ECO:0000256" key="1">
    <source>
        <dbReference type="SAM" id="SignalP"/>
    </source>
</evidence>
<dbReference type="EMBL" id="HBUE01216398">
    <property type="protein sequence ID" value="CAG6537143.1"/>
    <property type="molecule type" value="Transcribed_RNA"/>
</dbReference>
<proteinExistence type="predicted"/>
<dbReference type="AlphaFoldDB" id="A0A8D8MQU6"/>
<dbReference type="EMBL" id="HBUE01322949">
    <property type="protein sequence ID" value="CAG6589146.1"/>
    <property type="molecule type" value="Transcribed_RNA"/>
</dbReference>
<sequence>MAHLELLLLTVVAPLLFAELLLAPGADGGGTRISCYRRLRADDRQPQLTIRWFLTTMSRLASVLPASSPRKFRTSAKHAIRQRPKILVATFVSSTWVNEVVMVEAQRQQLHIKTTFIKQITKQYNELKLAAPNALAARDGGWSSFGGCRALVTSSVW</sequence>
<protein>
    <submittedName>
        <fullName evidence="2">(northern house mosquito) hypothetical protein</fullName>
    </submittedName>
</protein>
<organism evidence="2">
    <name type="scientific">Culex pipiens</name>
    <name type="common">House mosquito</name>
    <dbReference type="NCBI Taxonomy" id="7175"/>
    <lineage>
        <taxon>Eukaryota</taxon>
        <taxon>Metazoa</taxon>
        <taxon>Ecdysozoa</taxon>
        <taxon>Arthropoda</taxon>
        <taxon>Hexapoda</taxon>
        <taxon>Insecta</taxon>
        <taxon>Pterygota</taxon>
        <taxon>Neoptera</taxon>
        <taxon>Endopterygota</taxon>
        <taxon>Diptera</taxon>
        <taxon>Nematocera</taxon>
        <taxon>Culicoidea</taxon>
        <taxon>Culicidae</taxon>
        <taxon>Culicinae</taxon>
        <taxon>Culicini</taxon>
        <taxon>Culex</taxon>
        <taxon>Culex</taxon>
    </lineage>
</organism>
<reference evidence="2" key="1">
    <citation type="submission" date="2021-05" db="EMBL/GenBank/DDBJ databases">
        <authorList>
            <person name="Alioto T."/>
            <person name="Alioto T."/>
            <person name="Gomez Garrido J."/>
        </authorList>
    </citation>
    <scope>NUCLEOTIDE SEQUENCE</scope>
</reference>
<evidence type="ECO:0000313" key="2">
    <source>
        <dbReference type="EMBL" id="CAG6537143.1"/>
    </source>
</evidence>
<feature type="chain" id="PRO_5036261509" evidence="1">
    <location>
        <begin position="19"/>
        <end position="157"/>
    </location>
</feature>